<evidence type="ECO:0000256" key="2">
    <source>
        <dbReference type="ARBA" id="ARBA00004496"/>
    </source>
</evidence>
<keyword evidence="10" id="KW-0931">ER-Golgi transport</keyword>
<evidence type="ECO:0000256" key="17">
    <source>
        <dbReference type="SAM" id="MobiDB-lite"/>
    </source>
</evidence>
<dbReference type="PANTHER" id="PTHR45686:SF1">
    <property type="entry name" value="ADP-RIBOSYLATION FACTOR GTPASE-ACTIVATING PROTEIN 3"/>
    <property type="match status" value="1"/>
</dbReference>
<keyword evidence="9" id="KW-0862">Zinc</keyword>
<dbReference type="PANTHER" id="PTHR45686">
    <property type="entry name" value="ADP-RIBOSYLATION FACTOR GTPASE ACTIVATING PROTEIN 3, ISOFORM H-RELATED"/>
    <property type="match status" value="1"/>
</dbReference>
<dbReference type="AlphaFoldDB" id="A0A8C2QQQ5"/>
<keyword evidence="3" id="KW-0813">Transport</keyword>
<dbReference type="Gene3D" id="1.10.220.150">
    <property type="entry name" value="Arf GTPase activating protein"/>
    <property type="match status" value="1"/>
</dbReference>
<evidence type="ECO:0000256" key="16">
    <source>
        <dbReference type="PROSITE-ProRule" id="PRU00288"/>
    </source>
</evidence>
<keyword evidence="8 16" id="KW-0863">Zinc-finger</keyword>
<feature type="compositionally biased region" description="Polar residues" evidence="17">
    <location>
        <begin position="159"/>
        <end position="189"/>
    </location>
</feature>
<comment type="subcellular location">
    <subcellularLocation>
        <location evidence="2">Cytoplasm</location>
    </subcellularLocation>
    <subcellularLocation>
        <location evidence="1">Golgi apparatus membrane</location>
        <topology evidence="1">Peripheral membrane protein</topology>
        <orientation evidence="1">Cytoplasmic side</orientation>
    </subcellularLocation>
</comment>
<dbReference type="PRINTS" id="PR00405">
    <property type="entry name" value="REVINTRACTNG"/>
</dbReference>
<evidence type="ECO:0000256" key="10">
    <source>
        <dbReference type="ARBA" id="ARBA00022892"/>
    </source>
</evidence>
<dbReference type="InterPro" id="IPR001164">
    <property type="entry name" value="ArfGAP_dom"/>
</dbReference>
<dbReference type="CDD" id="cd09028">
    <property type="entry name" value="ArfGap_ArfGap3"/>
    <property type="match status" value="1"/>
</dbReference>
<keyword evidence="12" id="KW-0333">Golgi apparatus</keyword>
<dbReference type="Ensembl" id="ENSCHIT00010002465.1">
    <property type="protein sequence ID" value="ENSCHIP00010001776.1"/>
    <property type="gene ID" value="ENSCHIG00010001208.1"/>
</dbReference>
<evidence type="ECO:0000256" key="12">
    <source>
        <dbReference type="ARBA" id="ARBA00023034"/>
    </source>
</evidence>
<dbReference type="GO" id="GO:0005096">
    <property type="term" value="F:GTPase activator activity"/>
    <property type="evidence" value="ECO:0007669"/>
    <property type="project" value="UniProtKB-KW"/>
</dbReference>
<dbReference type="GO" id="GO:0000139">
    <property type="term" value="C:Golgi membrane"/>
    <property type="evidence" value="ECO:0007669"/>
    <property type="project" value="UniProtKB-SubCell"/>
</dbReference>
<evidence type="ECO:0000256" key="3">
    <source>
        <dbReference type="ARBA" id="ARBA00022448"/>
    </source>
</evidence>
<keyword evidence="7" id="KW-0479">Metal-binding</keyword>
<proteinExistence type="predicted"/>
<dbReference type="FunFam" id="1.10.220.150:FF:000004">
    <property type="entry name" value="Putative ADP-ribosylation factor GTPase-activating protein 2"/>
    <property type="match status" value="1"/>
</dbReference>
<evidence type="ECO:0000313" key="19">
    <source>
        <dbReference type="Ensembl" id="ENSCHIP00010001776.1"/>
    </source>
</evidence>
<evidence type="ECO:0000256" key="4">
    <source>
        <dbReference type="ARBA" id="ARBA00022468"/>
    </source>
</evidence>
<accession>A0A8C2QQQ5</accession>
<dbReference type="GO" id="GO:0048205">
    <property type="term" value="P:COPI coating of Golgi vesicle"/>
    <property type="evidence" value="ECO:0007669"/>
    <property type="project" value="TreeGrafter"/>
</dbReference>
<evidence type="ECO:0000256" key="8">
    <source>
        <dbReference type="ARBA" id="ARBA00022771"/>
    </source>
</evidence>
<keyword evidence="13" id="KW-0472">Membrane</keyword>
<dbReference type="GO" id="GO:0015031">
    <property type="term" value="P:protein transport"/>
    <property type="evidence" value="ECO:0007669"/>
    <property type="project" value="UniProtKB-KW"/>
</dbReference>
<comment type="function">
    <text evidence="14">GTPase-activating protein (GAP) for ADP ribosylation factor 1 (ARF1). Hydrolysis of ARF1-bound GTP may lead to dissociation of coatomer from Golgi-derived membranes to allow fusion with target membranes.</text>
</comment>
<evidence type="ECO:0000256" key="11">
    <source>
        <dbReference type="ARBA" id="ARBA00022927"/>
    </source>
</evidence>
<name>A0A8C2QQQ5_CAPHI</name>
<keyword evidence="11" id="KW-0653">Protein transport</keyword>
<evidence type="ECO:0000256" key="14">
    <source>
        <dbReference type="ARBA" id="ARBA00037105"/>
    </source>
</evidence>
<dbReference type="SMART" id="SM00105">
    <property type="entry name" value="ArfGap"/>
    <property type="match status" value="1"/>
</dbReference>
<reference evidence="19" key="2">
    <citation type="submission" date="2025-08" db="UniProtKB">
        <authorList>
            <consortium name="Ensembl"/>
        </authorList>
    </citation>
    <scope>IDENTIFICATION</scope>
</reference>
<sequence>MGDPSKQDILTIFKRLRSVPTNKVCFDCGAKNPSWASITYGVFLCIDCSGGHRSLGVHLSFIRSTELDSNWSWFQLRCMQVGGNANASSFFHQHGCDTNDTNAKYNSRAAQLYRERIKGLASQATRKHGTDLWLDSCVLPPSSPPPKEEDFFASHASPEVSTTGWASAQPEPSLTPRNVDTPPASSEEQGPSVEGLNVPTKAAVGEVSSIIKKKPNQAKRGLGAKKGSLGAQKLSNTCFNEIEKQAQAVDKMNAQEDLLSRAAPKEESIGISHSVTSDMQTIEQETPITAKPRKKYGDDSDDSYFTSSSRFFDEPMELRSSSFSSWDDSSDSYWKKETIKDTDPILKNTGYTDRPTTRRKPDYEPAENTDEAQKKFGNVKAISSDMYFGRQAKADYEARARLERLSASSSISSADLFDEQRKQTAGSYNLTSVLPTAPDMAQFKQGVRSVAGKLSVFANGVMTSIQVSEMGTTVTEFDGGFIVLKMRFGPLFNCQRIRFYILDLCVCYSVTQDIMKTRTYNFIFV</sequence>
<keyword evidence="5" id="KW-0963">Cytoplasm</keyword>
<dbReference type="SUPFAM" id="SSF57863">
    <property type="entry name" value="ArfGap/RecO-like zinc finger"/>
    <property type="match status" value="1"/>
</dbReference>
<feature type="region of interest" description="Disordered" evidence="17">
    <location>
        <begin position="345"/>
        <end position="370"/>
    </location>
</feature>
<organism evidence="19">
    <name type="scientific">Capra hircus</name>
    <name type="common">Goat</name>
    <dbReference type="NCBI Taxonomy" id="9925"/>
    <lineage>
        <taxon>Eukaryota</taxon>
        <taxon>Metazoa</taxon>
        <taxon>Chordata</taxon>
        <taxon>Craniata</taxon>
        <taxon>Vertebrata</taxon>
        <taxon>Euteleostomi</taxon>
        <taxon>Mammalia</taxon>
        <taxon>Eutheria</taxon>
        <taxon>Laurasiatheria</taxon>
        <taxon>Artiodactyla</taxon>
        <taxon>Ruminantia</taxon>
        <taxon>Pecora</taxon>
        <taxon>Bovidae</taxon>
        <taxon>Caprinae</taxon>
        <taxon>Capra</taxon>
    </lineage>
</organism>
<keyword evidence="6" id="KW-0597">Phosphoprotein</keyword>
<dbReference type="PROSITE" id="PS50115">
    <property type="entry name" value="ARFGAP"/>
    <property type="match status" value="1"/>
</dbReference>
<evidence type="ECO:0000256" key="9">
    <source>
        <dbReference type="ARBA" id="ARBA00022833"/>
    </source>
</evidence>
<reference evidence="19" key="1">
    <citation type="submission" date="2019-03" db="EMBL/GenBank/DDBJ databases">
        <title>Genome sequencing and reference-guided assembly of Black Bengal Goat (Capra hircus).</title>
        <authorList>
            <person name="Siddiki A.Z."/>
            <person name="Baten A."/>
            <person name="Billah M."/>
            <person name="Alam M.A.U."/>
            <person name="Shawrob K.S.M."/>
            <person name="Saha S."/>
            <person name="Chowdhury M."/>
            <person name="Rahman A.H."/>
            <person name="Stear M."/>
            <person name="Miah G."/>
            <person name="Das G.B."/>
            <person name="Hossain M.M."/>
            <person name="Kumkum M."/>
            <person name="Islam M.S."/>
            <person name="Mollah A.M."/>
            <person name="Ahsan A."/>
            <person name="Tusar F."/>
            <person name="Khan M.K.I."/>
        </authorList>
    </citation>
    <scope>NUCLEOTIDE SEQUENCE [LARGE SCALE GENOMIC DNA]</scope>
</reference>
<feature type="region of interest" description="Disordered" evidence="17">
    <location>
        <begin position="261"/>
        <end position="303"/>
    </location>
</feature>
<keyword evidence="4" id="KW-0343">GTPase activation</keyword>
<feature type="region of interest" description="Disordered" evidence="17">
    <location>
        <begin position="144"/>
        <end position="198"/>
    </location>
</feature>
<evidence type="ECO:0000256" key="5">
    <source>
        <dbReference type="ARBA" id="ARBA00022490"/>
    </source>
</evidence>
<evidence type="ECO:0000256" key="1">
    <source>
        <dbReference type="ARBA" id="ARBA00004255"/>
    </source>
</evidence>
<evidence type="ECO:0000256" key="15">
    <source>
        <dbReference type="ARBA" id="ARBA00039243"/>
    </source>
</evidence>
<evidence type="ECO:0000256" key="7">
    <source>
        <dbReference type="ARBA" id="ARBA00022723"/>
    </source>
</evidence>
<evidence type="ECO:0000256" key="6">
    <source>
        <dbReference type="ARBA" id="ARBA00022553"/>
    </source>
</evidence>
<protein>
    <recommendedName>
        <fullName evidence="15">ADP-ribosylation factor GTPase-activating protein 3</fullName>
    </recommendedName>
</protein>
<dbReference type="InterPro" id="IPR038508">
    <property type="entry name" value="ArfGAP_dom_sf"/>
</dbReference>
<dbReference type="GO" id="GO:0008270">
    <property type="term" value="F:zinc ion binding"/>
    <property type="evidence" value="ECO:0007669"/>
    <property type="project" value="UniProtKB-KW"/>
</dbReference>
<feature type="domain" description="Arf-GAP" evidence="18">
    <location>
        <begin position="10"/>
        <end position="127"/>
    </location>
</feature>
<evidence type="ECO:0000259" key="18">
    <source>
        <dbReference type="PROSITE" id="PS50115"/>
    </source>
</evidence>
<feature type="compositionally biased region" description="Polar residues" evidence="17">
    <location>
        <begin position="271"/>
        <end position="287"/>
    </location>
</feature>
<evidence type="ECO:0000256" key="13">
    <source>
        <dbReference type="ARBA" id="ARBA00023136"/>
    </source>
</evidence>
<dbReference type="InterPro" id="IPR037278">
    <property type="entry name" value="ARFGAP/RecO"/>
</dbReference>
<dbReference type="Pfam" id="PF01412">
    <property type="entry name" value="ArfGap"/>
    <property type="match status" value="1"/>
</dbReference>